<dbReference type="AlphaFoldDB" id="A0A1A7P1N8"/>
<dbReference type="OrthoDB" id="5679304at2"/>
<gene>
    <name evidence="1" type="ORF">QS62_02320</name>
</gene>
<accession>A0A1A7P1N8</accession>
<reference evidence="1 2" key="1">
    <citation type="submission" date="2014-11" db="EMBL/GenBank/DDBJ databases">
        <title>Pan-genome of Gallibacterium spp.</title>
        <authorList>
            <person name="Kudirkiene E."/>
            <person name="Bojesen A.M."/>
        </authorList>
    </citation>
    <scope>NUCLEOTIDE SEQUENCE [LARGE SCALE GENOMIC DNA]</scope>
    <source>
        <strain evidence="1 2">F150</strain>
    </source>
</reference>
<proteinExistence type="predicted"/>
<comment type="caution">
    <text evidence="1">The sequence shown here is derived from an EMBL/GenBank/DDBJ whole genome shotgun (WGS) entry which is preliminary data.</text>
</comment>
<evidence type="ECO:0000313" key="2">
    <source>
        <dbReference type="Proteomes" id="UP000092649"/>
    </source>
</evidence>
<sequence>MKALIPLLFILFLQGCIYAEGCWISPQMVSCVDKGKIFPIIARFQKPESIGKTDSQQRWKDATNCGSKYGDEELTYIENKGLYKSFESCMFNKGYIRFHPAECGYQNPKWDTGKCNL</sequence>
<evidence type="ECO:0000313" key="1">
    <source>
        <dbReference type="EMBL" id="OBW95903.1"/>
    </source>
</evidence>
<dbReference type="EMBL" id="JTJL01000006">
    <property type="protein sequence ID" value="OBW95903.1"/>
    <property type="molecule type" value="Genomic_DNA"/>
</dbReference>
<evidence type="ECO:0008006" key="3">
    <source>
        <dbReference type="Google" id="ProtNLM"/>
    </source>
</evidence>
<dbReference type="PROSITE" id="PS51257">
    <property type="entry name" value="PROKAR_LIPOPROTEIN"/>
    <property type="match status" value="1"/>
</dbReference>
<name>A0A1A7P1N8_9PAST</name>
<keyword evidence="2" id="KW-1185">Reference proteome</keyword>
<dbReference type="RefSeq" id="WP_066105328.1">
    <property type="nucleotide sequence ID" value="NZ_JTJL01000006.1"/>
</dbReference>
<dbReference type="Proteomes" id="UP000092649">
    <property type="component" value="Unassembled WGS sequence"/>
</dbReference>
<protein>
    <recommendedName>
        <fullName evidence="3">Lipoprotein</fullName>
    </recommendedName>
</protein>
<organism evidence="1 2">
    <name type="scientific">Gallibacterium salpingitidis</name>
    <dbReference type="NCBI Taxonomy" id="505341"/>
    <lineage>
        <taxon>Bacteria</taxon>
        <taxon>Pseudomonadati</taxon>
        <taxon>Pseudomonadota</taxon>
        <taxon>Gammaproteobacteria</taxon>
        <taxon>Pasteurellales</taxon>
        <taxon>Pasteurellaceae</taxon>
        <taxon>Gallibacterium</taxon>
    </lineage>
</organism>